<protein>
    <submittedName>
        <fullName evidence="1">Uncharacterized protein</fullName>
    </submittedName>
</protein>
<sequence length="74" mass="8853">MNAFFVRRNMRMDRRRDKNLIVEPNAAMPGRKYSEEKPWSCKYCYWWGGRKKGCIEKQCYYLLPPKDQGKKGSG</sequence>
<dbReference type="AlphaFoldDB" id="A0A9Q4EZ76"/>
<accession>A0A9Q4EZ76</accession>
<comment type="caution">
    <text evidence="1">The sequence shown here is derived from an EMBL/GenBank/DDBJ whole genome shotgun (WGS) entry which is preliminary data.</text>
</comment>
<organism evidence="1 2">
    <name type="scientific">Mediterraneibacter gnavus</name>
    <name type="common">Ruminococcus gnavus</name>
    <dbReference type="NCBI Taxonomy" id="33038"/>
    <lineage>
        <taxon>Bacteria</taxon>
        <taxon>Bacillati</taxon>
        <taxon>Bacillota</taxon>
        <taxon>Clostridia</taxon>
        <taxon>Lachnospirales</taxon>
        <taxon>Lachnospiraceae</taxon>
        <taxon>Mediterraneibacter</taxon>
    </lineage>
</organism>
<proteinExistence type="predicted"/>
<dbReference type="EMBL" id="JAPRAY010000011">
    <property type="protein sequence ID" value="MCZ0667688.1"/>
    <property type="molecule type" value="Genomic_DNA"/>
</dbReference>
<dbReference type="RefSeq" id="WP_268803584.1">
    <property type="nucleotide sequence ID" value="NZ_JAPRAY010000011.1"/>
</dbReference>
<evidence type="ECO:0000313" key="1">
    <source>
        <dbReference type="EMBL" id="MCZ0667688.1"/>
    </source>
</evidence>
<dbReference type="Proteomes" id="UP001079535">
    <property type="component" value="Unassembled WGS sequence"/>
</dbReference>
<gene>
    <name evidence="1" type="ORF">OZZ17_09020</name>
</gene>
<reference evidence="1" key="1">
    <citation type="submission" date="2022-11" db="EMBL/GenBank/DDBJ databases">
        <title>Temperate bacteriophages infecting mucin-degrading bacterium Ruminococcus gnavus from the human gut.</title>
        <authorList>
            <person name="Buttimer C."/>
        </authorList>
    </citation>
    <scope>NUCLEOTIDE SEQUENCE</scope>
    <source>
        <strain evidence="1">CCUG 49994</strain>
    </source>
</reference>
<name>A0A9Q4EZ76_MEDGN</name>
<evidence type="ECO:0000313" key="2">
    <source>
        <dbReference type="Proteomes" id="UP001079535"/>
    </source>
</evidence>